<organism evidence="7 8">
    <name type="scientific">Ziziphus jujuba</name>
    <name type="common">Chinese jujube</name>
    <name type="synonym">Ziziphus sativa</name>
    <dbReference type="NCBI Taxonomy" id="326968"/>
    <lineage>
        <taxon>Eukaryota</taxon>
        <taxon>Viridiplantae</taxon>
        <taxon>Streptophyta</taxon>
        <taxon>Embryophyta</taxon>
        <taxon>Tracheophyta</taxon>
        <taxon>Spermatophyta</taxon>
        <taxon>Magnoliopsida</taxon>
        <taxon>eudicotyledons</taxon>
        <taxon>Gunneridae</taxon>
        <taxon>Pentapetalae</taxon>
        <taxon>rosids</taxon>
        <taxon>fabids</taxon>
        <taxon>Rosales</taxon>
        <taxon>Rhamnaceae</taxon>
        <taxon>Paliureae</taxon>
        <taxon>Ziziphus</taxon>
    </lineage>
</organism>
<evidence type="ECO:0000313" key="7">
    <source>
        <dbReference type="Proteomes" id="UP001652623"/>
    </source>
</evidence>
<evidence type="ECO:0000256" key="2">
    <source>
        <dbReference type="ARBA" id="ARBA00006312"/>
    </source>
</evidence>
<dbReference type="KEGG" id="zju:107418305"/>
<dbReference type="GeneID" id="107418305"/>
<keyword evidence="5" id="KW-0663">Pyridoxal phosphate</keyword>
<dbReference type="InterPro" id="IPR037029">
    <property type="entry name" value="Alliinase_N_sf"/>
</dbReference>
<dbReference type="Proteomes" id="UP001652623">
    <property type="component" value="Chromosome 2"/>
</dbReference>
<dbReference type="SUPFAM" id="SSF53383">
    <property type="entry name" value="PLP-dependent transferases"/>
    <property type="match status" value="1"/>
</dbReference>
<proteinExistence type="inferred from homology"/>
<dbReference type="InterPro" id="IPR050478">
    <property type="entry name" value="Ethylene_sulfur-biosynth"/>
</dbReference>
<dbReference type="Pfam" id="PF04864">
    <property type="entry name" value="Alliinase_C"/>
    <property type="match status" value="1"/>
</dbReference>
<sequence>MAKITTIFSLKNLFVLSVALNVSLILKVFYQSEKQVPVGVSTEEQKASLTADSGYQKEADVNQKTIQSLSTSSSSATISLAEIEDGGERIINLDHGDPTMYEKYWKQMGERTTIVIPGWQSMSYFSDVKNLCWFLEPEFGKQVVRLHKVVGNAETDGRHIVVGTGSSQLYLAALFALSPANASQPMSVVSAAPYYSSYPSMTDCLKSGLYKWAGDARSFNQDSPYIELVTSPNNPDGFVRHSMVNKTGGTLIHDLAYYWPQYTPISSPADNDLTLFTVSKTTGHAGTRIGWALVKDPQVARKMTKFIELNTIGVSKDSQLRAAKVLKVVADSCEKTRTSSSSEYNESFFQFSYRVMDQRWQQLREVVNSSSVFSLPDFPPDFCHYHGQVLEPRPAFAWLKCERELQDCESFLRGHKLLTRGGRHFGVEPKHVRISMLDRDDNFRLFLKRLSMVQP</sequence>
<protein>
    <submittedName>
        <fullName evidence="8">Tryptophan aminotransferase-related protein 2 isoform X1</fullName>
    </submittedName>
</protein>
<dbReference type="InterPro" id="IPR015422">
    <property type="entry name" value="PyrdxlP-dep_Trfase_small"/>
</dbReference>
<gene>
    <name evidence="8" type="primary">LOC107418305</name>
</gene>
<feature type="domain" description="Alliinase C-terminal" evidence="6">
    <location>
        <begin position="91"/>
        <end position="452"/>
    </location>
</feature>
<keyword evidence="4 8" id="KW-0032">Aminotransferase</keyword>
<evidence type="ECO:0000256" key="1">
    <source>
        <dbReference type="ARBA" id="ARBA00001933"/>
    </source>
</evidence>
<evidence type="ECO:0000256" key="4">
    <source>
        <dbReference type="ARBA" id="ARBA00022576"/>
    </source>
</evidence>
<reference evidence="8" key="2">
    <citation type="submission" date="2025-08" db="UniProtKB">
        <authorList>
            <consortium name="RefSeq"/>
        </authorList>
    </citation>
    <scope>IDENTIFICATION</scope>
    <source>
        <tissue evidence="8">Seedling</tissue>
    </source>
</reference>
<dbReference type="PANTHER" id="PTHR43795">
    <property type="entry name" value="BIFUNCTIONAL ASPARTATE AMINOTRANSFERASE AND GLUTAMATE/ASPARTATE-PREPHENATE AMINOTRANSFERASE-RELATED"/>
    <property type="match status" value="1"/>
</dbReference>
<dbReference type="AlphaFoldDB" id="A0A6P4A9T5"/>
<dbReference type="Gene3D" id="3.40.640.10">
    <property type="entry name" value="Type I PLP-dependent aspartate aminotransferase-like (Major domain)"/>
    <property type="match status" value="1"/>
</dbReference>
<dbReference type="Gene3D" id="2.10.25.30">
    <property type="entry name" value="EGF-like, alliinase"/>
    <property type="match status" value="1"/>
</dbReference>
<dbReference type="RefSeq" id="XP_015882478.3">
    <property type="nucleotide sequence ID" value="XM_016026992.3"/>
</dbReference>
<dbReference type="InterPro" id="IPR006948">
    <property type="entry name" value="Alliinase_C"/>
</dbReference>
<dbReference type="InterPro" id="IPR015421">
    <property type="entry name" value="PyrdxlP-dep_Trfase_major"/>
</dbReference>
<comment type="cofactor">
    <cofactor evidence="1">
        <name>pyridoxal 5'-phosphate</name>
        <dbReference type="ChEBI" id="CHEBI:597326"/>
    </cofactor>
</comment>
<keyword evidence="4 8" id="KW-0808">Transferase</keyword>
<evidence type="ECO:0000256" key="3">
    <source>
        <dbReference type="ARBA" id="ARBA00011738"/>
    </source>
</evidence>
<dbReference type="GO" id="GO:0016846">
    <property type="term" value="F:carbon-sulfur lyase activity"/>
    <property type="evidence" value="ECO:0007669"/>
    <property type="project" value="InterPro"/>
</dbReference>
<dbReference type="GO" id="GO:0006520">
    <property type="term" value="P:amino acid metabolic process"/>
    <property type="evidence" value="ECO:0007669"/>
    <property type="project" value="TreeGrafter"/>
</dbReference>
<evidence type="ECO:0000313" key="8">
    <source>
        <dbReference type="RefSeq" id="XP_015882478.3"/>
    </source>
</evidence>
<comment type="similarity">
    <text evidence="2">Belongs to the alliinase family.</text>
</comment>
<dbReference type="SMR" id="A0A6P4A9T5"/>
<dbReference type="FunCoup" id="A0A6P4A9T5">
    <property type="interactions" value="88"/>
</dbReference>
<dbReference type="PANTHER" id="PTHR43795:SF22">
    <property type="entry name" value="TRYPTOPHAN AMINOTRANSFERASE-RELATED PROTEIN 2"/>
    <property type="match status" value="1"/>
</dbReference>
<reference evidence="7" key="1">
    <citation type="submission" date="2025-05" db="UniProtKB">
        <authorList>
            <consortium name="RefSeq"/>
        </authorList>
    </citation>
    <scope>NUCLEOTIDE SEQUENCE [LARGE SCALE GENOMIC DNA]</scope>
</reference>
<dbReference type="Gene3D" id="3.90.1150.10">
    <property type="entry name" value="Aspartate Aminotransferase, domain 1"/>
    <property type="match status" value="1"/>
</dbReference>
<evidence type="ECO:0000259" key="6">
    <source>
        <dbReference type="Pfam" id="PF04864"/>
    </source>
</evidence>
<accession>A0A6P4A9T5</accession>
<dbReference type="InterPro" id="IPR015424">
    <property type="entry name" value="PyrdxlP-dep_Trfase"/>
</dbReference>
<keyword evidence="7" id="KW-1185">Reference proteome</keyword>
<dbReference type="CDD" id="cd00609">
    <property type="entry name" value="AAT_like"/>
    <property type="match status" value="1"/>
</dbReference>
<dbReference type="GO" id="GO:0008483">
    <property type="term" value="F:transaminase activity"/>
    <property type="evidence" value="ECO:0007669"/>
    <property type="project" value="UniProtKB-KW"/>
</dbReference>
<comment type="subunit">
    <text evidence="3">Homodimer.</text>
</comment>
<dbReference type="InParanoid" id="A0A6P4A9T5"/>
<evidence type="ECO:0000256" key="5">
    <source>
        <dbReference type="ARBA" id="ARBA00022898"/>
    </source>
</evidence>
<name>A0A6P4A9T5_ZIZJJ</name>